<evidence type="ECO:0000313" key="2">
    <source>
        <dbReference type="Proteomes" id="UP001516400"/>
    </source>
</evidence>
<dbReference type="EMBL" id="JABFTP020000185">
    <property type="protein sequence ID" value="KAL3285921.1"/>
    <property type="molecule type" value="Genomic_DNA"/>
</dbReference>
<reference evidence="1 2" key="1">
    <citation type="journal article" date="2021" name="BMC Biol.">
        <title>Horizontally acquired antibacterial genes associated with adaptive radiation of ladybird beetles.</title>
        <authorList>
            <person name="Li H.S."/>
            <person name="Tang X.F."/>
            <person name="Huang Y.H."/>
            <person name="Xu Z.Y."/>
            <person name="Chen M.L."/>
            <person name="Du X.Y."/>
            <person name="Qiu B.Y."/>
            <person name="Chen P.T."/>
            <person name="Zhang W."/>
            <person name="Slipinski A."/>
            <person name="Escalona H.E."/>
            <person name="Waterhouse R.M."/>
            <person name="Zwick A."/>
            <person name="Pang H."/>
        </authorList>
    </citation>
    <scope>NUCLEOTIDE SEQUENCE [LARGE SCALE GENOMIC DNA]</scope>
    <source>
        <strain evidence="1">SYSU2018</strain>
    </source>
</reference>
<accession>A0ABD2P533</accession>
<comment type="caution">
    <text evidence="1">The sequence shown here is derived from an EMBL/GenBank/DDBJ whole genome shotgun (WGS) entry which is preliminary data.</text>
</comment>
<name>A0ABD2P533_9CUCU</name>
<protein>
    <submittedName>
        <fullName evidence="1">Uncharacterized protein</fullName>
    </submittedName>
</protein>
<keyword evidence="2" id="KW-1185">Reference proteome</keyword>
<organism evidence="1 2">
    <name type="scientific">Cryptolaemus montrouzieri</name>
    <dbReference type="NCBI Taxonomy" id="559131"/>
    <lineage>
        <taxon>Eukaryota</taxon>
        <taxon>Metazoa</taxon>
        <taxon>Ecdysozoa</taxon>
        <taxon>Arthropoda</taxon>
        <taxon>Hexapoda</taxon>
        <taxon>Insecta</taxon>
        <taxon>Pterygota</taxon>
        <taxon>Neoptera</taxon>
        <taxon>Endopterygota</taxon>
        <taxon>Coleoptera</taxon>
        <taxon>Polyphaga</taxon>
        <taxon>Cucujiformia</taxon>
        <taxon>Coccinelloidea</taxon>
        <taxon>Coccinellidae</taxon>
        <taxon>Scymninae</taxon>
        <taxon>Scymnini</taxon>
        <taxon>Cryptolaemus</taxon>
    </lineage>
</organism>
<sequence>MKIFAPTRGPNCLDNVNFSVVDVRTVEAGLSDHAGQLVCFNVRASKEPIEFDRKRFRSITQLGLLDFYNNAKPINWNFVSDENVSMNLKLEKLIDFSDTAFLKSFPETYTRRDDKPKKVEWFDDSLKHMRDMLSFLREVLFRSIL</sequence>
<evidence type="ECO:0000313" key="1">
    <source>
        <dbReference type="EMBL" id="KAL3285921.1"/>
    </source>
</evidence>
<dbReference type="AlphaFoldDB" id="A0ABD2P533"/>
<gene>
    <name evidence="1" type="ORF">HHI36_000439</name>
</gene>
<dbReference type="Proteomes" id="UP001516400">
    <property type="component" value="Unassembled WGS sequence"/>
</dbReference>
<proteinExistence type="predicted"/>